<proteinExistence type="inferred from homology"/>
<evidence type="ECO:0000313" key="8">
    <source>
        <dbReference type="Proteomes" id="UP000198211"/>
    </source>
</evidence>
<dbReference type="OrthoDB" id="125806at2759"/>
<organism evidence="7 8">
    <name type="scientific">Phytophthora megakarya</name>
    <dbReference type="NCBI Taxonomy" id="4795"/>
    <lineage>
        <taxon>Eukaryota</taxon>
        <taxon>Sar</taxon>
        <taxon>Stramenopiles</taxon>
        <taxon>Oomycota</taxon>
        <taxon>Peronosporomycetes</taxon>
        <taxon>Peronosporales</taxon>
        <taxon>Peronosporaceae</taxon>
        <taxon>Phytophthora</taxon>
    </lineage>
</organism>
<evidence type="ECO:0000313" key="7">
    <source>
        <dbReference type="EMBL" id="OWZ02403.1"/>
    </source>
</evidence>
<comment type="subcellular location">
    <subcellularLocation>
        <location evidence="1 5">Secreted</location>
    </subcellularLocation>
</comment>
<feature type="chain" id="PRO_5028518352" description="RxLR effector protein" evidence="5">
    <location>
        <begin position="26"/>
        <end position="127"/>
    </location>
</feature>
<evidence type="ECO:0000256" key="5">
    <source>
        <dbReference type="RuleBase" id="RU367124"/>
    </source>
</evidence>
<dbReference type="Pfam" id="PF16810">
    <property type="entry name" value="RXLR"/>
    <property type="match status" value="1"/>
</dbReference>
<gene>
    <name evidence="7" type="ORF">PHMEG_00026046</name>
</gene>
<dbReference type="AlphaFoldDB" id="A0A225VAI8"/>
<keyword evidence="8" id="KW-1185">Reference proteome</keyword>
<dbReference type="EMBL" id="NBNE01006194">
    <property type="protein sequence ID" value="OWZ02403.1"/>
    <property type="molecule type" value="Genomic_DNA"/>
</dbReference>
<feature type="signal peptide" evidence="5">
    <location>
        <begin position="1"/>
        <end position="25"/>
    </location>
</feature>
<comment type="caution">
    <text evidence="7">The sequence shown here is derived from an EMBL/GenBank/DDBJ whole genome shotgun (WGS) entry which is preliminary data.</text>
</comment>
<dbReference type="GO" id="GO:0005576">
    <property type="term" value="C:extracellular region"/>
    <property type="evidence" value="ECO:0007669"/>
    <property type="project" value="UniProtKB-SubCell"/>
</dbReference>
<dbReference type="Proteomes" id="UP000198211">
    <property type="component" value="Unassembled WGS sequence"/>
</dbReference>
<evidence type="ECO:0000256" key="3">
    <source>
        <dbReference type="ARBA" id="ARBA00022525"/>
    </source>
</evidence>
<evidence type="ECO:0000256" key="6">
    <source>
        <dbReference type="SAM" id="MobiDB-lite"/>
    </source>
</evidence>
<evidence type="ECO:0000256" key="4">
    <source>
        <dbReference type="ARBA" id="ARBA00022729"/>
    </source>
</evidence>
<feature type="region of interest" description="Disordered" evidence="6">
    <location>
        <begin position="45"/>
        <end position="68"/>
    </location>
</feature>
<evidence type="ECO:0000256" key="1">
    <source>
        <dbReference type="ARBA" id="ARBA00004613"/>
    </source>
</evidence>
<sequence length="127" mass="14558">MRLVNATLVVLAAALLASGTTVSKADQTNVSNMYVVHSSQVLAGANKRNLRSHPKKEDKLPEHDEEERKYGEKLLYGLKIQKAQQDTNYRSKLFRRWKEHQKSADDLKDDIPASLYDTYAAYRRMYG</sequence>
<feature type="compositionally biased region" description="Basic and acidic residues" evidence="6">
    <location>
        <begin position="55"/>
        <end position="68"/>
    </location>
</feature>
<dbReference type="InterPro" id="IPR031825">
    <property type="entry name" value="RXLR"/>
</dbReference>
<evidence type="ECO:0000256" key="2">
    <source>
        <dbReference type="ARBA" id="ARBA00010400"/>
    </source>
</evidence>
<comment type="domain">
    <text evidence="5">The RxLR-dEER motif acts to carry the protein into the host cell cytoplasm through binding to cell surface phosphatidylinositol-3-phosphate.</text>
</comment>
<protein>
    <recommendedName>
        <fullName evidence="5">RxLR effector protein</fullName>
    </recommendedName>
</protein>
<comment type="function">
    <text evidence="5">Effector that suppresses plant defense responses during pathogen infection.</text>
</comment>
<reference evidence="8" key="1">
    <citation type="submission" date="2017-03" db="EMBL/GenBank/DDBJ databases">
        <title>Phytopthora megakarya and P. palmivora, two closely related causual agents of cacao black pod achieved similar genome size and gene model numbers by different mechanisms.</title>
        <authorList>
            <person name="Ali S."/>
            <person name="Shao J."/>
            <person name="Larry D.J."/>
            <person name="Kronmiller B."/>
            <person name="Shen D."/>
            <person name="Strem M.D."/>
            <person name="Melnick R.L."/>
            <person name="Guiltinan M.J."/>
            <person name="Tyler B.M."/>
            <person name="Meinhardt L.W."/>
            <person name="Bailey B.A."/>
        </authorList>
    </citation>
    <scope>NUCLEOTIDE SEQUENCE [LARGE SCALE GENOMIC DNA]</scope>
    <source>
        <strain evidence="8">zdho120</strain>
    </source>
</reference>
<comment type="similarity">
    <text evidence="2 5">Belongs to the RxLR effector family.</text>
</comment>
<accession>A0A225VAI8</accession>
<name>A0A225VAI8_9STRA</name>
<keyword evidence="4 5" id="KW-0732">Signal</keyword>
<keyword evidence="3 5" id="KW-0964">Secreted</keyword>